<sequence>MSKDQQNTDPLRNVKDLQFQLGNKSIPVTDPKISRPHHRTNIRTMNANSATSGVPNESTTAGLLNVGGHRPHIAQPQSRNIVAGKNEDEEREAEKDSSATAN</sequence>
<protein>
    <submittedName>
        <fullName evidence="2">Uncharacterized protein</fullName>
    </submittedName>
</protein>
<feature type="compositionally biased region" description="Basic and acidic residues" evidence="1">
    <location>
        <begin position="85"/>
        <end position="102"/>
    </location>
</feature>
<gene>
    <name evidence="2" type="ORF">CANARDRAFT_8930</name>
</gene>
<dbReference type="EMBL" id="KV453858">
    <property type="protein sequence ID" value="ODV84253.1"/>
    <property type="molecule type" value="Genomic_DNA"/>
</dbReference>
<keyword evidence="3" id="KW-1185">Reference proteome</keyword>
<dbReference type="Proteomes" id="UP000094801">
    <property type="component" value="Unassembled WGS sequence"/>
</dbReference>
<feature type="region of interest" description="Disordered" evidence="1">
    <location>
        <begin position="1"/>
        <end position="102"/>
    </location>
</feature>
<name>A0A1E4SXP5_9ASCO</name>
<evidence type="ECO:0000313" key="2">
    <source>
        <dbReference type="EMBL" id="ODV84253.1"/>
    </source>
</evidence>
<accession>A0A1E4SXP5</accession>
<evidence type="ECO:0000256" key="1">
    <source>
        <dbReference type="SAM" id="MobiDB-lite"/>
    </source>
</evidence>
<proteinExistence type="predicted"/>
<feature type="compositionally biased region" description="Polar residues" evidence="1">
    <location>
        <begin position="1"/>
        <end position="10"/>
    </location>
</feature>
<organism evidence="2 3">
    <name type="scientific">[Candida] arabinofermentans NRRL YB-2248</name>
    <dbReference type="NCBI Taxonomy" id="983967"/>
    <lineage>
        <taxon>Eukaryota</taxon>
        <taxon>Fungi</taxon>
        <taxon>Dikarya</taxon>
        <taxon>Ascomycota</taxon>
        <taxon>Saccharomycotina</taxon>
        <taxon>Pichiomycetes</taxon>
        <taxon>Pichiales</taxon>
        <taxon>Pichiaceae</taxon>
        <taxon>Ogataea</taxon>
        <taxon>Ogataea/Candida clade</taxon>
    </lineage>
</organism>
<evidence type="ECO:0000313" key="3">
    <source>
        <dbReference type="Proteomes" id="UP000094801"/>
    </source>
</evidence>
<dbReference type="AlphaFoldDB" id="A0A1E4SXP5"/>
<feature type="compositionally biased region" description="Polar residues" evidence="1">
    <location>
        <begin position="42"/>
        <end position="62"/>
    </location>
</feature>
<reference evidence="3" key="1">
    <citation type="submission" date="2016-04" db="EMBL/GenBank/DDBJ databases">
        <title>Comparative genomics of biotechnologically important yeasts.</title>
        <authorList>
            <consortium name="DOE Joint Genome Institute"/>
            <person name="Riley R."/>
            <person name="Haridas S."/>
            <person name="Wolfe K.H."/>
            <person name="Lopes M.R."/>
            <person name="Hittinger C.T."/>
            <person name="Goker M."/>
            <person name="Salamov A."/>
            <person name="Wisecaver J."/>
            <person name="Long T.M."/>
            <person name="Aerts A.L."/>
            <person name="Barry K."/>
            <person name="Choi C."/>
            <person name="Clum A."/>
            <person name="Coughlan A.Y."/>
            <person name="Deshpande S."/>
            <person name="Douglass A.P."/>
            <person name="Hanson S.J."/>
            <person name="Klenk H.-P."/>
            <person name="Labutti K."/>
            <person name="Lapidus A."/>
            <person name="Lindquist E."/>
            <person name="Lipzen A."/>
            <person name="Meier-Kolthoff J.P."/>
            <person name="Ohm R.A."/>
            <person name="Otillar R.P."/>
            <person name="Pangilinan J."/>
            <person name="Peng Y."/>
            <person name="Rokas A."/>
            <person name="Rosa C.A."/>
            <person name="Scheuner C."/>
            <person name="Sibirny A.A."/>
            <person name="Slot J.C."/>
            <person name="Stielow J.B."/>
            <person name="Sun H."/>
            <person name="Kurtzman C.P."/>
            <person name="Blackwell M."/>
            <person name="Grigoriev I.V."/>
            <person name="Jeffries T.W."/>
        </authorList>
    </citation>
    <scope>NUCLEOTIDE SEQUENCE [LARGE SCALE GENOMIC DNA]</scope>
    <source>
        <strain evidence="3">NRRL YB-2248</strain>
    </source>
</reference>